<dbReference type="GO" id="GO:0046872">
    <property type="term" value="F:metal ion binding"/>
    <property type="evidence" value="ECO:0007669"/>
    <property type="project" value="UniProtKB-KW"/>
</dbReference>
<dbReference type="RefSeq" id="WP_015819046.1">
    <property type="nucleotide sequence ID" value="NC_012997.1"/>
</dbReference>
<keyword evidence="3" id="KW-1029">Fimbrium biogenesis</keyword>
<evidence type="ECO:0000256" key="5">
    <source>
        <dbReference type="ARBA" id="ARBA00022837"/>
    </source>
</evidence>
<reference evidence="9 10" key="1">
    <citation type="journal article" date="2009" name="PLoS ONE">
        <title>The complete genome of Teredinibacter turnerae T7901: an intracellular endosymbiont of marine wood-boring bivalves (shipworms).</title>
        <authorList>
            <person name="Yang J.C."/>
            <person name="Madupu R."/>
            <person name="Durkin A.S."/>
            <person name="Ekborg N.A."/>
            <person name="Pedamallu C.S."/>
            <person name="Hostetler J.B."/>
            <person name="Radune D."/>
            <person name="Toms B.S."/>
            <person name="Henrissat B."/>
            <person name="Coutinho P.M."/>
            <person name="Schwarz S."/>
            <person name="Field L."/>
            <person name="Trindade-Silva A.E."/>
            <person name="Soares C.A.G."/>
            <person name="Elshahawi S."/>
            <person name="Hanora A."/>
            <person name="Schmidt E.W."/>
            <person name="Haygood M.G."/>
            <person name="Posfai J."/>
            <person name="Benner J."/>
            <person name="Madinger C."/>
            <person name="Nove J."/>
            <person name="Anton B."/>
            <person name="Chaudhary K."/>
            <person name="Foster J."/>
            <person name="Holman A."/>
            <person name="Kumar S."/>
            <person name="Lessard P.A."/>
            <person name="Luyten Y.A."/>
            <person name="Slatko B."/>
            <person name="Wood N."/>
            <person name="Wu B."/>
            <person name="Teplitski M."/>
            <person name="Mougous J.D."/>
            <person name="Ward N."/>
            <person name="Eisen J.A."/>
            <person name="Badger J.H."/>
            <person name="Distel D.L."/>
        </authorList>
    </citation>
    <scope>NUCLEOTIDE SEQUENCE [LARGE SCALE GENOMIC DNA]</scope>
    <source>
        <strain evidence="10">ATCC 39867 / T7901</strain>
    </source>
</reference>
<dbReference type="InterPro" id="IPR011047">
    <property type="entry name" value="Quinoprotein_ADH-like_sf"/>
</dbReference>
<dbReference type="eggNOG" id="COG3419">
    <property type="taxonomic scope" value="Bacteria"/>
</dbReference>
<dbReference type="HOGENOM" id="CLU_001890_1_0_6"/>
<evidence type="ECO:0000256" key="4">
    <source>
        <dbReference type="ARBA" id="ARBA00022723"/>
    </source>
</evidence>
<evidence type="ECO:0000256" key="7">
    <source>
        <dbReference type="SAM" id="SignalP"/>
    </source>
</evidence>
<dbReference type="SUPFAM" id="SSF50998">
    <property type="entry name" value="Quinoprotein alcohol dehydrogenase-like"/>
    <property type="match status" value="1"/>
</dbReference>
<comment type="similarity">
    <text evidence="2">Belongs to the PilY1 family.</text>
</comment>
<proteinExistence type="inferred from homology"/>
<organism evidence="9 10">
    <name type="scientific">Teredinibacter turnerae (strain ATCC 39867 / T7901)</name>
    <dbReference type="NCBI Taxonomy" id="377629"/>
    <lineage>
        <taxon>Bacteria</taxon>
        <taxon>Pseudomonadati</taxon>
        <taxon>Pseudomonadota</taxon>
        <taxon>Gammaproteobacteria</taxon>
        <taxon>Cellvibrionales</taxon>
        <taxon>Cellvibrionaceae</taxon>
        <taxon>Teredinibacter</taxon>
    </lineage>
</organism>
<keyword evidence="10" id="KW-1185">Reference proteome</keyword>
<dbReference type="STRING" id="377629.TERTU_3172"/>
<evidence type="ECO:0000313" key="10">
    <source>
        <dbReference type="Proteomes" id="UP000009080"/>
    </source>
</evidence>
<gene>
    <name evidence="9" type="ordered locus">TERTU_3172</name>
</gene>
<dbReference type="EMBL" id="CP001614">
    <property type="protein sequence ID" value="ACR12933.1"/>
    <property type="molecule type" value="Genomic_DNA"/>
</dbReference>
<keyword evidence="5" id="KW-0106">Calcium</keyword>
<evidence type="ECO:0000313" key="9">
    <source>
        <dbReference type="EMBL" id="ACR12933.1"/>
    </source>
</evidence>
<name>C5BPS2_TERTT</name>
<keyword evidence="4" id="KW-0479">Metal-binding</keyword>
<dbReference type="InterPro" id="IPR008707">
    <property type="entry name" value="B-propeller_PilY1"/>
</dbReference>
<dbReference type="AlphaFoldDB" id="C5BPS2"/>
<dbReference type="OrthoDB" id="7156875at2"/>
<sequence length="1245" mass="136351">MKNLFTPRRFVLRLATVALALLPFSAQSEPLDLADKPLFLGISTDPNVFFELDDSGSMDWSVLTAPYFHFCQYDRDAPGAGGSGDCVTSKMADGLWSSYGDNNYRTYRFMFDNADNLYNGCNGNATNVEGCGGFQTVLDNDWRGGSADFNVMYYSPFVDYRPWPGTGLADANFSSARSNPQPEIAAIAERQQTETEYYIPAQSRRWAQSGYSNTRNLSGFVYYVWVDSHGYSGDRPRRGSNINRTDGSNGEIDLWDNYYRYTVYGNDIRREKIEWSVTSWGNSKGRLTPSVTETVTFSGNSVEPNPPQGQPARSANEIRTNIANWYSYSRKRSYVAKSAIGTVVASSPAFRFGLSVLNKSDALFHDMPSADIYRYTGVNTQLLNDLYSFRWESYGTPLRNGLKMAGRYYKGEINNHPSPIVQSCQQNFTVLFTDGYWNGGDPGVGDADGNGRNNTVADVAKYYYDRDLSPLSNDVVPNASDPATHQHMVTFPVAFGLTGNLEDTDGDGWPNPELDENDEWGGDPFGSDLSKIDDLWHAAFNSKGEYVSAKTPEDVVNSLVSALSEISGRNASSASVATSTGQISSDTAVFQAQFNSGDWSGQLYSYSLNADDSVNVATPNWEASQVLDTQNFNTGRTIISHNGTRGIPFRFPGNYRSRGANEMSDWDLYFLMWDSAPYSLLTNDAGQIAANQQYGTDLINYLRGDRSNEGGNSGDLRPRTTVLGDIVASDPKYVGPPAFGYPDDLESASYDAFRTARANRAPMVYVGANDGMLHGFAAANGQEKLAYVPRPVFKNLHKLAESPYDHKYFVDAAPTVVDAFWNGAWHSVLVGALGHGGQGIFALDVTNPASFSEASASNIALWEFTDSNDSDMGFSYSEPSIAKMANGQWVAVFGNGYNNTENDLAISASGHAVLYIVDIATGALVKKIDTTVGDTTTPNGLASPALVDVNGDYVVDYIYAGDLRGNMWKFDVTDTSPNNWDVAWTSGGNKYPLFNAGIGHPITTRPAVGLHPTSAGQLVYFGTGKYIETHDNTADLQPDQSFYAIWDKNLDTGVSVAAVRRAQLLGQEITNEITTTIGGYNYDLRLTSDNPIDWSSHLGWYIDLVNRNASPVDNLGERQVTESLLRNGRIIFSTHVPSSAPCSPGGSSWLMELDAYTGGHLDEAPFDLDRNHVFDDADYDYNTPGVEDVPPGGLRPQEGIISSPGVLRDNNREVKYLSGSTGAISDFAESTGAQNIGRQSWRELE</sequence>
<keyword evidence="6" id="KW-0281">Fimbrium</keyword>
<keyword evidence="7" id="KW-0732">Signal</keyword>
<dbReference type="Proteomes" id="UP000009080">
    <property type="component" value="Chromosome"/>
</dbReference>
<dbReference type="GO" id="GO:0009289">
    <property type="term" value="C:pilus"/>
    <property type="evidence" value="ECO:0007669"/>
    <property type="project" value="UniProtKB-SubCell"/>
</dbReference>
<feature type="chain" id="PRO_5002948964" evidence="7">
    <location>
        <begin position="29"/>
        <end position="1245"/>
    </location>
</feature>
<accession>C5BPS2</accession>
<evidence type="ECO:0000256" key="6">
    <source>
        <dbReference type="ARBA" id="ARBA00023263"/>
    </source>
</evidence>
<evidence type="ECO:0000259" key="8">
    <source>
        <dbReference type="Pfam" id="PF05567"/>
    </source>
</evidence>
<comment type="subcellular location">
    <subcellularLocation>
        <location evidence="1">Fimbrium</location>
    </subcellularLocation>
</comment>
<dbReference type="KEGG" id="ttu:TERTU_3172"/>
<protein>
    <submittedName>
        <fullName evidence="9">Type IV pilus biogenesis protein</fullName>
    </submittedName>
</protein>
<evidence type="ECO:0000256" key="2">
    <source>
        <dbReference type="ARBA" id="ARBA00008387"/>
    </source>
</evidence>
<feature type="signal peptide" evidence="7">
    <location>
        <begin position="1"/>
        <end position="28"/>
    </location>
</feature>
<feature type="domain" description="PilY1 beta-propeller" evidence="8">
    <location>
        <begin position="723"/>
        <end position="1076"/>
    </location>
</feature>
<evidence type="ECO:0000256" key="1">
    <source>
        <dbReference type="ARBA" id="ARBA00004561"/>
    </source>
</evidence>
<evidence type="ECO:0000256" key="3">
    <source>
        <dbReference type="ARBA" id="ARBA00022558"/>
    </source>
</evidence>
<dbReference type="Pfam" id="PF05567">
    <property type="entry name" value="T4P_PilY1"/>
    <property type="match status" value="1"/>
</dbReference>